<name>A0A517T2L5_9BACT</name>
<keyword evidence="3" id="KW-1185">Reference proteome</keyword>
<dbReference type="Pfam" id="PF07596">
    <property type="entry name" value="SBP_bac_10"/>
    <property type="match status" value="1"/>
</dbReference>
<dbReference type="PROSITE" id="PS00409">
    <property type="entry name" value="PROKAR_NTER_METHYL"/>
    <property type="match status" value="1"/>
</dbReference>
<dbReference type="InterPro" id="IPR012902">
    <property type="entry name" value="N_methyl_site"/>
</dbReference>
<sequence>MKTHRQGGFTLIELLVVIAIIGILVGLLLPAVQAAREAARRMSCSNNLKQLALACHNYESAFKKFPASTVVDLRVNATGNNQAWGVHGRILNYIEESNLRDLVDLSLGWDSQPEIDGVKVPTFSCPSDPGGYRVRVFSDGRPSLFPTTYGFNLGRWFVFDPATRRGGEGMFYPDSFLGFRDCLDGTSTTLLISEVKAWTPYTRNGGPTTTAMPTTQAEAEAIVASGAQFKNTGHTEWPDGRVHHTGFTVSLAPNTRVTYTDGAFYEEMDYNSWQEGRDGNSGNPTYAMITSRSYHSGLVQSAFLDGSVRSVTESIDLSIWHALGTRAGHEMIQGDY</sequence>
<dbReference type="InterPro" id="IPR011453">
    <property type="entry name" value="DUF1559"/>
</dbReference>
<dbReference type="Proteomes" id="UP000315003">
    <property type="component" value="Chromosome"/>
</dbReference>
<dbReference type="AlphaFoldDB" id="A0A517T2L5"/>
<dbReference type="PANTHER" id="PTHR30093">
    <property type="entry name" value="GENERAL SECRETION PATHWAY PROTEIN G"/>
    <property type="match status" value="1"/>
</dbReference>
<dbReference type="RefSeq" id="WP_145277491.1">
    <property type="nucleotide sequence ID" value="NZ_CP036272.1"/>
</dbReference>
<dbReference type="EMBL" id="CP036272">
    <property type="protein sequence ID" value="QDT62620.1"/>
    <property type="molecule type" value="Genomic_DNA"/>
</dbReference>
<proteinExistence type="predicted"/>
<gene>
    <name evidence="2" type="primary">xcpT_5</name>
    <name evidence="2" type="ORF">SV7mr_51700</name>
</gene>
<dbReference type="Pfam" id="PF07963">
    <property type="entry name" value="N_methyl"/>
    <property type="match status" value="1"/>
</dbReference>
<evidence type="ECO:0000259" key="1">
    <source>
        <dbReference type="Pfam" id="PF07596"/>
    </source>
</evidence>
<accession>A0A517T2L5</accession>
<evidence type="ECO:0000313" key="2">
    <source>
        <dbReference type="EMBL" id="QDT62620.1"/>
    </source>
</evidence>
<protein>
    <submittedName>
        <fullName evidence="2">Type II secretion system protein G</fullName>
    </submittedName>
</protein>
<dbReference type="Gene3D" id="3.30.700.10">
    <property type="entry name" value="Glycoprotein, Type 4 Pilin"/>
    <property type="match status" value="1"/>
</dbReference>
<reference evidence="2 3" key="1">
    <citation type="submission" date="2019-02" db="EMBL/GenBank/DDBJ databases">
        <title>Deep-cultivation of Planctomycetes and their phenomic and genomic characterization uncovers novel biology.</title>
        <authorList>
            <person name="Wiegand S."/>
            <person name="Jogler M."/>
            <person name="Boedeker C."/>
            <person name="Pinto D."/>
            <person name="Vollmers J."/>
            <person name="Rivas-Marin E."/>
            <person name="Kohn T."/>
            <person name="Peeters S.H."/>
            <person name="Heuer A."/>
            <person name="Rast P."/>
            <person name="Oberbeckmann S."/>
            <person name="Bunk B."/>
            <person name="Jeske O."/>
            <person name="Meyerdierks A."/>
            <person name="Storesund J.E."/>
            <person name="Kallscheuer N."/>
            <person name="Luecker S."/>
            <person name="Lage O.M."/>
            <person name="Pohl T."/>
            <person name="Merkel B.J."/>
            <person name="Hornburger P."/>
            <person name="Mueller R.-W."/>
            <person name="Bruemmer F."/>
            <person name="Labrenz M."/>
            <person name="Spormann A.M."/>
            <person name="Op den Camp H."/>
            <person name="Overmann J."/>
            <person name="Amann R."/>
            <person name="Jetten M.S.M."/>
            <person name="Mascher T."/>
            <person name="Medema M.H."/>
            <person name="Devos D.P."/>
            <person name="Kaster A.-K."/>
            <person name="Ovreas L."/>
            <person name="Rohde M."/>
            <person name="Galperin M.Y."/>
            <person name="Jogler C."/>
        </authorList>
    </citation>
    <scope>NUCLEOTIDE SEQUENCE [LARGE SCALE GENOMIC DNA]</scope>
    <source>
        <strain evidence="2 3">SV_7m_r</strain>
    </source>
</reference>
<evidence type="ECO:0000313" key="3">
    <source>
        <dbReference type="Proteomes" id="UP000315003"/>
    </source>
</evidence>
<dbReference type="NCBIfam" id="TIGR02532">
    <property type="entry name" value="IV_pilin_GFxxxE"/>
    <property type="match status" value="1"/>
</dbReference>
<dbReference type="SUPFAM" id="SSF54523">
    <property type="entry name" value="Pili subunits"/>
    <property type="match status" value="1"/>
</dbReference>
<dbReference type="InterPro" id="IPR045584">
    <property type="entry name" value="Pilin-like"/>
</dbReference>
<organism evidence="2 3">
    <name type="scientific">Stieleria bergensis</name>
    <dbReference type="NCBI Taxonomy" id="2528025"/>
    <lineage>
        <taxon>Bacteria</taxon>
        <taxon>Pseudomonadati</taxon>
        <taxon>Planctomycetota</taxon>
        <taxon>Planctomycetia</taxon>
        <taxon>Pirellulales</taxon>
        <taxon>Pirellulaceae</taxon>
        <taxon>Stieleria</taxon>
    </lineage>
</organism>
<feature type="domain" description="DUF1559" evidence="1">
    <location>
        <begin position="33"/>
        <end position="317"/>
    </location>
</feature>
<dbReference type="PANTHER" id="PTHR30093:SF2">
    <property type="entry name" value="TYPE II SECRETION SYSTEM PROTEIN H"/>
    <property type="match status" value="1"/>
</dbReference>
<dbReference type="OrthoDB" id="254858at2"/>